<comment type="caution">
    <text evidence="6">The sequence shown here is derived from an EMBL/GenBank/DDBJ whole genome shotgun (WGS) entry which is preliminary data.</text>
</comment>
<dbReference type="STRING" id="1844972.A7K91_25080"/>
<dbReference type="GO" id="GO:0003700">
    <property type="term" value="F:DNA-binding transcription factor activity"/>
    <property type="evidence" value="ECO:0007669"/>
    <property type="project" value="InterPro"/>
</dbReference>
<evidence type="ECO:0000259" key="4">
    <source>
        <dbReference type="PROSITE" id="PS01124"/>
    </source>
</evidence>
<protein>
    <recommendedName>
        <fullName evidence="8">AraC family transcriptional regulator</fullName>
    </recommendedName>
</protein>
<dbReference type="RefSeq" id="WP_068686495.1">
    <property type="nucleotide sequence ID" value="NZ_LYPA01000074.1"/>
</dbReference>
<evidence type="ECO:0000259" key="5">
    <source>
        <dbReference type="PROSITE" id="PS50983"/>
    </source>
</evidence>
<dbReference type="EMBL" id="LYPA01000074">
    <property type="protein sequence ID" value="OBR63229.1"/>
    <property type="molecule type" value="Genomic_DNA"/>
</dbReference>
<keyword evidence="1" id="KW-0805">Transcription regulation</keyword>
<dbReference type="Gene3D" id="3.40.50.1980">
    <property type="entry name" value="Nitrogenase molybdenum iron protein domain"/>
    <property type="match status" value="2"/>
</dbReference>
<dbReference type="PROSITE" id="PS50983">
    <property type="entry name" value="FE_B12_PBP"/>
    <property type="match status" value="1"/>
</dbReference>
<dbReference type="SUPFAM" id="SSF53807">
    <property type="entry name" value="Helical backbone' metal receptor"/>
    <property type="match status" value="1"/>
</dbReference>
<proteinExistence type="predicted"/>
<feature type="domain" description="Fe/B12 periplasmic-binding" evidence="5">
    <location>
        <begin position="265"/>
        <end position="529"/>
    </location>
</feature>
<keyword evidence="3" id="KW-0804">Transcription</keyword>
<dbReference type="InterPro" id="IPR002491">
    <property type="entry name" value="ABC_transptr_periplasmic_BD"/>
</dbReference>
<organism evidence="6 7">
    <name type="scientific">Paenibacillus oryzae</name>
    <dbReference type="NCBI Taxonomy" id="1844972"/>
    <lineage>
        <taxon>Bacteria</taxon>
        <taxon>Bacillati</taxon>
        <taxon>Bacillota</taxon>
        <taxon>Bacilli</taxon>
        <taxon>Bacillales</taxon>
        <taxon>Paenibacillaceae</taxon>
        <taxon>Paenibacillus</taxon>
    </lineage>
</organism>
<dbReference type="AlphaFoldDB" id="A0A1A5YCB4"/>
<dbReference type="GO" id="GO:0043565">
    <property type="term" value="F:sequence-specific DNA binding"/>
    <property type="evidence" value="ECO:0007669"/>
    <property type="project" value="InterPro"/>
</dbReference>
<evidence type="ECO:0008006" key="8">
    <source>
        <dbReference type="Google" id="ProtNLM"/>
    </source>
</evidence>
<name>A0A1A5YCB4_9BACL</name>
<dbReference type="Gene3D" id="1.10.10.60">
    <property type="entry name" value="Homeodomain-like"/>
    <property type="match status" value="2"/>
</dbReference>
<dbReference type="Pfam" id="PF01497">
    <property type="entry name" value="Peripla_BP_2"/>
    <property type="match status" value="1"/>
</dbReference>
<dbReference type="PANTHER" id="PTHR43280">
    <property type="entry name" value="ARAC-FAMILY TRANSCRIPTIONAL REGULATOR"/>
    <property type="match status" value="1"/>
</dbReference>
<dbReference type="SMART" id="SM00342">
    <property type="entry name" value="HTH_ARAC"/>
    <property type="match status" value="1"/>
</dbReference>
<evidence type="ECO:0000256" key="1">
    <source>
        <dbReference type="ARBA" id="ARBA00023015"/>
    </source>
</evidence>
<evidence type="ECO:0000313" key="6">
    <source>
        <dbReference type="EMBL" id="OBR63229.1"/>
    </source>
</evidence>
<keyword evidence="7" id="KW-1185">Reference proteome</keyword>
<dbReference type="PROSITE" id="PS01124">
    <property type="entry name" value="HTH_ARAC_FAMILY_2"/>
    <property type="match status" value="1"/>
</dbReference>
<dbReference type="Pfam" id="PF12833">
    <property type="entry name" value="HTH_18"/>
    <property type="match status" value="1"/>
</dbReference>
<evidence type="ECO:0000256" key="2">
    <source>
        <dbReference type="ARBA" id="ARBA00023125"/>
    </source>
</evidence>
<evidence type="ECO:0000313" key="7">
    <source>
        <dbReference type="Proteomes" id="UP000092024"/>
    </source>
</evidence>
<accession>A0A1A5YCB4</accession>
<dbReference type="InterPro" id="IPR009057">
    <property type="entry name" value="Homeodomain-like_sf"/>
</dbReference>
<feature type="domain" description="HTH araC/xylS-type" evidence="4">
    <location>
        <begin position="162"/>
        <end position="260"/>
    </location>
</feature>
<keyword evidence="2" id="KW-0238">DNA-binding</keyword>
<dbReference type="InterPro" id="IPR018060">
    <property type="entry name" value="HTH_AraC"/>
</dbReference>
<dbReference type="Proteomes" id="UP000092024">
    <property type="component" value="Unassembled WGS sequence"/>
</dbReference>
<evidence type="ECO:0000256" key="3">
    <source>
        <dbReference type="ARBA" id="ARBA00023163"/>
    </source>
</evidence>
<reference evidence="6 7" key="1">
    <citation type="submission" date="2016-05" db="EMBL/GenBank/DDBJ databases">
        <title>Paenibacillus oryzae. sp. nov., isolated from the rice root.</title>
        <authorList>
            <person name="Zhang J."/>
            <person name="Zhang X."/>
        </authorList>
    </citation>
    <scope>NUCLEOTIDE SEQUENCE [LARGE SCALE GENOMIC DNA]</scope>
    <source>
        <strain evidence="6 7">1DrF-4</strain>
    </source>
</reference>
<gene>
    <name evidence="6" type="ORF">A7K91_25080</name>
</gene>
<dbReference type="PANTHER" id="PTHR43280:SF2">
    <property type="entry name" value="HTH-TYPE TRANSCRIPTIONAL REGULATOR EXSA"/>
    <property type="match status" value="1"/>
</dbReference>
<dbReference type="SUPFAM" id="SSF46689">
    <property type="entry name" value="Homeodomain-like"/>
    <property type="match status" value="2"/>
</dbReference>
<sequence>MLDSNPDWLMHCIEIKDLAKALFEQPDQQLDNASLLLVADGQAALTVNGYEEHISFGHLMVVERGAVIRLTSANQLDFSGYLISFKVYDTAMNSICQWSVNTATGFYMQKVPEMAVTDARIALAGPIGELNVTIKQFILYRLLKELKQEQQTDEYTLEQRMENTVTYMQQNYNQLIAREDLAAIAGYSPSYYSKIFTRLYQKTPIEYLIRYRILRAQEMLLVTEDLTRSIAKKAGFDDSQYFSRQFRAIVGRPPKQFKQNIATYRICFLSSAHAEIAVALGVRPDCVVVNKSLTPDYQKDLFLENGVTLLEMPQYIIQQNIIAHRRPDLIIGAYLTEEIKQYFRTFASVITRLPDDLNMVIRYFGRLFNSENKAEQMIKELALQTEAVKSSIQRKVTTDSTVLYLRVEESGYRYIGESSCDAALLLYNEMGFQMPAIFRTNEPYFNPCSLQQLEEANPDYLLVEKRIMDYYSADLSFAALQKSEQWAKLDAVKNKRVLYVDTGLWINNCSVFGKRKMLGQIEPFIMGSTCPETQ</sequence>